<evidence type="ECO:0000313" key="3">
    <source>
        <dbReference type="Proteomes" id="UP000008068"/>
    </source>
</evidence>
<dbReference type="EMBL" id="GL379865">
    <property type="protein sequence ID" value="EGT57757.1"/>
    <property type="molecule type" value="Genomic_DNA"/>
</dbReference>
<keyword evidence="1" id="KW-0812">Transmembrane</keyword>
<keyword evidence="1" id="KW-0472">Membrane</keyword>
<evidence type="ECO:0008006" key="4">
    <source>
        <dbReference type="Google" id="ProtNLM"/>
    </source>
</evidence>
<organism evidence="3">
    <name type="scientific">Caenorhabditis brenneri</name>
    <name type="common">Nematode worm</name>
    <dbReference type="NCBI Taxonomy" id="135651"/>
    <lineage>
        <taxon>Eukaryota</taxon>
        <taxon>Metazoa</taxon>
        <taxon>Ecdysozoa</taxon>
        <taxon>Nematoda</taxon>
        <taxon>Chromadorea</taxon>
        <taxon>Rhabditida</taxon>
        <taxon>Rhabditina</taxon>
        <taxon>Rhabditomorpha</taxon>
        <taxon>Rhabditoidea</taxon>
        <taxon>Rhabditidae</taxon>
        <taxon>Peloderinae</taxon>
        <taxon>Caenorhabditis</taxon>
    </lineage>
</organism>
<keyword evidence="1" id="KW-1133">Transmembrane helix</keyword>
<keyword evidence="3" id="KW-1185">Reference proteome</keyword>
<dbReference type="Proteomes" id="UP000008068">
    <property type="component" value="Unassembled WGS sequence"/>
</dbReference>
<reference evidence="3" key="1">
    <citation type="submission" date="2011-07" db="EMBL/GenBank/DDBJ databases">
        <authorList>
            <consortium name="Caenorhabditis brenneri Sequencing and Analysis Consortium"/>
            <person name="Wilson R.K."/>
        </authorList>
    </citation>
    <scope>NUCLEOTIDE SEQUENCE [LARGE SCALE GENOMIC DNA]</scope>
    <source>
        <strain evidence="3">PB2801</strain>
    </source>
</reference>
<dbReference type="InParanoid" id="G0ND01"/>
<dbReference type="HOGENOM" id="CLU_2086939_0_0_1"/>
<evidence type="ECO:0000313" key="2">
    <source>
        <dbReference type="EMBL" id="EGT57757.1"/>
    </source>
</evidence>
<dbReference type="AlphaFoldDB" id="G0ND01"/>
<proteinExistence type="predicted"/>
<sequence>MYSLSSSLKKEGSHSRSAIFAKVSSRQLVHKDQIPVFQGSLRLFNETPRTNKHYYAKYGTDLTLEEYYYIKYGIVLNFPDSGLMFQIVQLQELIKIVNFHIFFILFFGVVRIISNMV</sequence>
<name>G0ND01_CAEBE</name>
<evidence type="ECO:0000256" key="1">
    <source>
        <dbReference type="SAM" id="Phobius"/>
    </source>
</evidence>
<gene>
    <name evidence="2" type="ORF">CAEBREN_00326</name>
</gene>
<protein>
    <recommendedName>
        <fullName evidence="4">PAZ domain-containing protein</fullName>
    </recommendedName>
</protein>
<feature type="transmembrane region" description="Helical" evidence="1">
    <location>
        <begin position="93"/>
        <end position="114"/>
    </location>
</feature>
<accession>G0ND01</accession>